<sequence>MRYSTLSQLITIQSYVSNIFSKMYKRKYVQSRLSFPSKRSRVSAPVSRKGVRNRRRGVVSRNRRTTYRRKRYSSRANASSRPSRAFARKVLFASSKLNIFTNDFALANDQVSGLKLNIFTSPTLPTADHQSIQNLITAQNVTNPVTVSSRYSYWLNCASMRFTFMNGSPASCHATFYYCMPRLNYTKAATTLHSEGFSEDGTITVASPASTPFMSSDFVQHNKIYRVTRRKLEQGQSHIITLSTRNRKIDNDIHNDFAHIKGYPFIMATFVGSLIADSASPNTISTAPLRILFRQEHRHSYRNMADPVSNNFQSSILPTVVAGNVKYVNQDIGDIGLGIGPANQV</sequence>
<proteinExistence type="predicted"/>
<evidence type="ECO:0000313" key="2">
    <source>
        <dbReference type="EMBL" id="QTE03571.1"/>
    </source>
</evidence>
<evidence type="ECO:0000256" key="1">
    <source>
        <dbReference type="SAM" id="MobiDB-lite"/>
    </source>
</evidence>
<name>A0A8A4XBI5_9VIRU</name>
<reference evidence="2" key="1">
    <citation type="submission" date="2020-10" db="EMBL/GenBank/DDBJ databases">
        <title>CRESS DNA virus dark matter in the feces of wild birds.</title>
        <authorList>
            <person name="Yang S."/>
            <person name="Zhang W."/>
        </authorList>
    </citation>
    <scope>NUCLEOTIDE SEQUENCE</scope>
    <source>
        <strain evidence="2">Rfb93usv3</strain>
    </source>
</reference>
<dbReference type="EMBL" id="MW182882">
    <property type="protein sequence ID" value="QTE03571.1"/>
    <property type="molecule type" value="Genomic_DNA"/>
</dbReference>
<feature type="compositionally biased region" description="Basic residues" evidence="1">
    <location>
        <begin position="49"/>
        <end position="73"/>
    </location>
</feature>
<feature type="region of interest" description="Disordered" evidence="1">
    <location>
        <begin position="39"/>
        <end position="80"/>
    </location>
</feature>
<accession>A0A8A4XBI5</accession>
<organism evidence="2">
    <name type="scientific">Tarsiger cyanurus CRESS-DNA-virus sp</name>
    <dbReference type="NCBI Taxonomy" id="2815060"/>
    <lineage>
        <taxon>Viruses</taxon>
        <taxon>Monodnaviria</taxon>
        <taxon>Shotokuvirae</taxon>
        <taxon>Cressdnaviricota</taxon>
    </lineage>
</organism>
<protein>
    <submittedName>
        <fullName evidence="2">Capsid protein</fullName>
    </submittedName>
</protein>